<feature type="transmembrane region" description="Helical" evidence="21">
    <location>
        <begin position="34"/>
        <end position="59"/>
    </location>
</feature>
<feature type="domain" description="Penicillin-binding protein transpeptidase" evidence="22">
    <location>
        <begin position="457"/>
        <end position="777"/>
    </location>
</feature>
<dbReference type="GO" id="GO:0008955">
    <property type="term" value="F:peptidoglycan glycosyltransferase activity"/>
    <property type="evidence" value="ECO:0007669"/>
    <property type="project" value="UniProtKB-EC"/>
</dbReference>
<keyword evidence="14 21" id="KW-0472">Membrane</keyword>
<keyword evidence="25" id="KW-1185">Reference proteome</keyword>
<evidence type="ECO:0000256" key="10">
    <source>
        <dbReference type="ARBA" id="ARBA00022801"/>
    </source>
</evidence>
<feature type="domain" description="Glycosyl transferase family 51" evidence="23">
    <location>
        <begin position="91"/>
        <end position="265"/>
    </location>
</feature>
<evidence type="ECO:0000256" key="4">
    <source>
        <dbReference type="ARBA" id="ARBA00007739"/>
    </source>
</evidence>
<keyword evidence="7" id="KW-0328">Glycosyltransferase</keyword>
<evidence type="ECO:0000256" key="3">
    <source>
        <dbReference type="ARBA" id="ARBA00007090"/>
    </source>
</evidence>
<dbReference type="NCBIfam" id="TIGR02074">
    <property type="entry name" value="PBP_1a_fam"/>
    <property type="match status" value="1"/>
</dbReference>
<evidence type="ECO:0000256" key="2">
    <source>
        <dbReference type="ARBA" id="ARBA00004752"/>
    </source>
</evidence>
<evidence type="ECO:0000313" key="25">
    <source>
        <dbReference type="Proteomes" id="UP000006055"/>
    </source>
</evidence>
<dbReference type="GO" id="GO:0071555">
    <property type="term" value="P:cell wall organization"/>
    <property type="evidence" value="ECO:0007669"/>
    <property type="project" value="UniProtKB-KW"/>
</dbReference>
<evidence type="ECO:0000259" key="22">
    <source>
        <dbReference type="Pfam" id="PF00905"/>
    </source>
</evidence>
<dbReference type="GO" id="GO:0016020">
    <property type="term" value="C:membrane"/>
    <property type="evidence" value="ECO:0007669"/>
    <property type="project" value="UniProtKB-SubCell"/>
</dbReference>
<evidence type="ECO:0000256" key="17">
    <source>
        <dbReference type="ARBA" id="ARBA00044770"/>
    </source>
</evidence>
<evidence type="ECO:0000256" key="13">
    <source>
        <dbReference type="ARBA" id="ARBA00022989"/>
    </source>
</evidence>
<keyword evidence="10" id="KW-0378">Hydrolase</keyword>
<comment type="similarity">
    <text evidence="3">In the C-terminal section; belongs to the transpeptidase family.</text>
</comment>
<dbReference type="FunFam" id="1.10.3810.10:FF:000003">
    <property type="entry name" value="Penicillin-binding protein 1a"/>
    <property type="match status" value="1"/>
</dbReference>
<comment type="catalytic activity">
    <reaction evidence="18">
        <text>[GlcNAc-(1-&gt;4)-Mur2Ac(oyl-L-Ala-gamma-D-Glu-L-Lys-D-Ala-D-Ala)](n)-di-trans,octa-cis-undecaprenyl diphosphate + beta-D-GlcNAc-(1-&gt;4)-Mur2Ac(oyl-L-Ala-gamma-D-Glu-L-Lys-D-Ala-D-Ala)-di-trans,octa-cis-undecaprenyl diphosphate = [GlcNAc-(1-&gt;4)-Mur2Ac(oyl-L-Ala-gamma-D-Glu-L-Lys-D-Ala-D-Ala)](n+1)-di-trans,octa-cis-undecaprenyl diphosphate + di-trans,octa-cis-undecaprenyl diphosphate + H(+)</text>
        <dbReference type="Rhea" id="RHEA:23708"/>
        <dbReference type="Rhea" id="RHEA-COMP:9602"/>
        <dbReference type="Rhea" id="RHEA-COMP:9603"/>
        <dbReference type="ChEBI" id="CHEBI:15378"/>
        <dbReference type="ChEBI" id="CHEBI:58405"/>
        <dbReference type="ChEBI" id="CHEBI:60033"/>
        <dbReference type="ChEBI" id="CHEBI:78435"/>
        <dbReference type="EC" id="2.4.99.28"/>
    </reaction>
</comment>
<dbReference type="KEGG" id="dti:Desti_2328"/>
<evidence type="ECO:0000259" key="23">
    <source>
        <dbReference type="Pfam" id="PF00912"/>
    </source>
</evidence>
<evidence type="ECO:0000256" key="14">
    <source>
        <dbReference type="ARBA" id="ARBA00023136"/>
    </source>
</evidence>
<dbReference type="Gene3D" id="1.10.3810.10">
    <property type="entry name" value="Biosynthetic peptidoglycan transglycosylase-like"/>
    <property type="match status" value="1"/>
</dbReference>
<keyword evidence="9 21" id="KW-0812">Transmembrane</keyword>
<dbReference type="UniPathway" id="UPA00219"/>
<evidence type="ECO:0000256" key="9">
    <source>
        <dbReference type="ARBA" id="ARBA00022692"/>
    </source>
</evidence>
<dbReference type="Pfam" id="PF00905">
    <property type="entry name" value="Transpeptidase"/>
    <property type="match status" value="1"/>
</dbReference>
<dbReference type="OrthoDB" id="9766909at2"/>
<evidence type="ECO:0000256" key="12">
    <source>
        <dbReference type="ARBA" id="ARBA00022984"/>
    </source>
</evidence>
<comment type="pathway">
    <text evidence="2">Cell wall biogenesis; peptidoglycan biosynthesis.</text>
</comment>
<evidence type="ECO:0000256" key="15">
    <source>
        <dbReference type="ARBA" id="ARBA00023268"/>
    </source>
</evidence>
<evidence type="ECO:0000256" key="21">
    <source>
        <dbReference type="SAM" id="Phobius"/>
    </source>
</evidence>
<keyword evidence="12" id="KW-0573">Peptidoglycan synthesis</keyword>
<dbReference type="PANTHER" id="PTHR32282">
    <property type="entry name" value="BINDING PROTEIN TRANSPEPTIDASE, PUTATIVE-RELATED"/>
    <property type="match status" value="1"/>
</dbReference>
<evidence type="ECO:0000256" key="5">
    <source>
        <dbReference type="ARBA" id="ARBA00022645"/>
    </source>
</evidence>
<dbReference type="SUPFAM" id="SSF53955">
    <property type="entry name" value="Lysozyme-like"/>
    <property type="match status" value="1"/>
</dbReference>
<proteinExistence type="inferred from homology"/>
<dbReference type="Gene3D" id="3.40.710.10">
    <property type="entry name" value="DD-peptidase/beta-lactamase superfamily"/>
    <property type="match status" value="2"/>
</dbReference>
<protein>
    <recommendedName>
        <fullName evidence="17">peptidoglycan glycosyltransferase</fullName>
        <ecNumber evidence="17">2.4.99.28</ecNumber>
    </recommendedName>
</protein>
<dbReference type="InterPro" id="IPR036950">
    <property type="entry name" value="PBP_transglycosylase"/>
</dbReference>
<dbReference type="RefSeq" id="WP_014810158.1">
    <property type="nucleotide sequence ID" value="NC_018025.1"/>
</dbReference>
<dbReference type="eggNOG" id="COG5009">
    <property type="taxonomic scope" value="Bacteria"/>
</dbReference>
<reference evidence="25" key="1">
    <citation type="submission" date="2012-06" db="EMBL/GenBank/DDBJ databases">
        <title>Complete sequence of chromosome of Desulfomonile tiedjei DSM 6799.</title>
        <authorList>
            <person name="Lucas S."/>
            <person name="Copeland A."/>
            <person name="Lapidus A."/>
            <person name="Glavina del Rio T."/>
            <person name="Dalin E."/>
            <person name="Tice H."/>
            <person name="Bruce D."/>
            <person name="Goodwin L."/>
            <person name="Pitluck S."/>
            <person name="Peters L."/>
            <person name="Ovchinnikova G."/>
            <person name="Zeytun A."/>
            <person name="Lu M."/>
            <person name="Kyrpides N."/>
            <person name="Mavromatis K."/>
            <person name="Ivanova N."/>
            <person name="Brettin T."/>
            <person name="Detter J.C."/>
            <person name="Han C."/>
            <person name="Larimer F."/>
            <person name="Land M."/>
            <person name="Hauser L."/>
            <person name="Markowitz V."/>
            <person name="Cheng J.-F."/>
            <person name="Hugenholtz P."/>
            <person name="Woyke T."/>
            <person name="Wu D."/>
            <person name="Spring S."/>
            <person name="Schroeder M."/>
            <person name="Brambilla E."/>
            <person name="Klenk H.-P."/>
            <person name="Eisen J.A."/>
        </authorList>
    </citation>
    <scope>NUCLEOTIDE SEQUENCE [LARGE SCALE GENOMIC DNA]</scope>
    <source>
        <strain evidence="25">ATCC 49306 / DSM 6799 / DCB-1</strain>
    </source>
</reference>
<evidence type="ECO:0000256" key="16">
    <source>
        <dbReference type="ARBA" id="ARBA00023316"/>
    </source>
</evidence>
<dbReference type="PANTHER" id="PTHR32282:SF27">
    <property type="entry name" value="PENICILLIN-BINDING PROTEIN 1A"/>
    <property type="match status" value="1"/>
</dbReference>
<evidence type="ECO:0000313" key="24">
    <source>
        <dbReference type="EMBL" id="AFM25015.1"/>
    </source>
</evidence>
<dbReference type="GO" id="GO:0004180">
    <property type="term" value="F:carboxypeptidase activity"/>
    <property type="evidence" value="ECO:0007669"/>
    <property type="project" value="UniProtKB-KW"/>
</dbReference>
<accession>I4C624</accession>
<name>I4C624_DESTA</name>
<dbReference type="GO" id="GO:0008360">
    <property type="term" value="P:regulation of cell shape"/>
    <property type="evidence" value="ECO:0007669"/>
    <property type="project" value="UniProtKB-KW"/>
</dbReference>
<evidence type="ECO:0000256" key="20">
    <source>
        <dbReference type="SAM" id="MobiDB-lite"/>
    </source>
</evidence>
<evidence type="ECO:0000256" key="6">
    <source>
        <dbReference type="ARBA" id="ARBA00022670"/>
    </source>
</evidence>
<dbReference type="InterPro" id="IPR050396">
    <property type="entry name" value="Glycosyltr_51/Transpeptidase"/>
</dbReference>
<comment type="similarity">
    <text evidence="4">In the N-terminal section; belongs to the glycosyltransferase 51 family.</text>
</comment>
<dbReference type="EMBL" id="CP003360">
    <property type="protein sequence ID" value="AFM25015.1"/>
    <property type="molecule type" value="Genomic_DNA"/>
</dbReference>
<dbReference type="InterPro" id="IPR001460">
    <property type="entry name" value="PCN-bd_Tpept"/>
</dbReference>
<keyword evidence="16" id="KW-0961">Cell wall biogenesis/degradation</keyword>
<dbReference type="AlphaFoldDB" id="I4C624"/>
<dbReference type="GO" id="GO:0009252">
    <property type="term" value="P:peptidoglycan biosynthetic process"/>
    <property type="evidence" value="ECO:0007669"/>
    <property type="project" value="UniProtKB-UniPathway"/>
</dbReference>
<keyword evidence="5" id="KW-0121">Carboxypeptidase</keyword>
<dbReference type="PATRIC" id="fig|706587.4.peg.2671"/>
<evidence type="ECO:0000256" key="1">
    <source>
        <dbReference type="ARBA" id="ARBA00004370"/>
    </source>
</evidence>
<evidence type="ECO:0000256" key="19">
    <source>
        <dbReference type="ARBA" id="ARBA00060592"/>
    </source>
</evidence>
<comment type="pathway">
    <text evidence="19">Glycan biosynthesis.</text>
</comment>
<gene>
    <name evidence="24" type="ordered locus">Desti_2328</name>
</gene>
<keyword evidence="8" id="KW-0808">Transferase</keyword>
<sequence>MYTGKIDSVRKNALNPNKKLAGSIIGWASETAKAILWLVVGIPILVACGILFGTAGILAGSVSYFSVDLPQVPDLLKYRPKAASLFYAEDGTVIGMFCKEKRFPIKIEEIPVHVIYAFIAAEDVRFFLHHGVDAFGIFRAFLKNAQAGDFNQGGSTITQQVTRNLLLSREKKVSRKIREALLAFRIEKGLRKEQILDIYLNEIYLGKGAYGVEAAARTYFGKRASELTLGEGAFLAALVSNPSRLSKASELTTARSRRDAVLDRMARHGFIDSRNYRMAVAEKLVFRESLPNTYEIAPYFAETVRQYVLQKYGEEKLYTEGLHVWTTCDLKLQEYASGALMRGLRAWESRHKRSPGLVKQLSSSESAAFFKKKSPAALKKGDFIHAMITKVHGQTKNAKLPGTQEYTVALAGNIQVRTQLPSEYRYQVRDVLEFQIVNARSKDRIELKHIDAPAVQGALVCMENNTGYVRALIGGTDFERSPFNRAVQAQRQPGSAFKPFVYAAALETGRYSPYSYVDDGPVSVWLGDSSEWWSPAGGGFYGSMILRTALAASRNAVAVKLLLDVGYEPVTELAGKMGIGTPLVKSPSLALGASEVTLFDLTGAYSVFPNGGLKIQPVLVKKITDRYGNVLEDNTLDPVDISRVVADYGISGSSAQLHAPEAKKAALYRISRDEIRFTKRYVPAIQRRADPIRVLSPQTSYLMVSMMHETCTRGTASAVTKLKRKDLCGKTGTTDGAADAWFVGFNSKYSTGVWVGMDTKVSLGSNEYGARAALPIWMDFMKNTLSQEPQSPYPVPEGIVFRERFYSKHEIAAVDLLEAGPDLARKGEEPQLEENEHAALASYGTEEADRFSFNPGFSVPMAMEKPPASGRSFAEDPFSDPFFSNQSKSVKEPY</sequence>
<dbReference type="GO" id="GO:0008658">
    <property type="term" value="F:penicillin binding"/>
    <property type="evidence" value="ECO:0007669"/>
    <property type="project" value="InterPro"/>
</dbReference>
<evidence type="ECO:0000256" key="8">
    <source>
        <dbReference type="ARBA" id="ARBA00022679"/>
    </source>
</evidence>
<keyword evidence="11" id="KW-0133">Cell shape</keyword>
<dbReference type="EC" id="2.4.99.28" evidence="17"/>
<feature type="region of interest" description="Disordered" evidence="20">
    <location>
        <begin position="864"/>
        <end position="894"/>
    </location>
</feature>
<dbReference type="InterPro" id="IPR023346">
    <property type="entry name" value="Lysozyme-like_dom_sf"/>
</dbReference>
<keyword evidence="15" id="KW-0511">Multifunctional enzyme</keyword>
<evidence type="ECO:0000256" key="7">
    <source>
        <dbReference type="ARBA" id="ARBA00022676"/>
    </source>
</evidence>
<dbReference type="Proteomes" id="UP000006055">
    <property type="component" value="Chromosome"/>
</dbReference>
<organism evidence="24 25">
    <name type="scientific">Desulfomonile tiedjei (strain ATCC 49306 / DSM 6799 / DCB-1)</name>
    <dbReference type="NCBI Taxonomy" id="706587"/>
    <lineage>
        <taxon>Bacteria</taxon>
        <taxon>Pseudomonadati</taxon>
        <taxon>Thermodesulfobacteriota</taxon>
        <taxon>Desulfomonilia</taxon>
        <taxon>Desulfomonilales</taxon>
        <taxon>Desulfomonilaceae</taxon>
        <taxon>Desulfomonile</taxon>
    </lineage>
</organism>
<dbReference type="STRING" id="706587.Desti_2328"/>
<dbReference type="SUPFAM" id="SSF56601">
    <property type="entry name" value="beta-lactamase/transpeptidase-like"/>
    <property type="match status" value="1"/>
</dbReference>
<comment type="subcellular location">
    <subcellularLocation>
        <location evidence="1">Membrane</location>
    </subcellularLocation>
</comment>
<keyword evidence="6" id="KW-0645">Protease</keyword>
<dbReference type="GO" id="GO:0030288">
    <property type="term" value="C:outer membrane-bounded periplasmic space"/>
    <property type="evidence" value="ECO:0007669"/>
    <property type="project" value="TreeGrafter"/>
</dbReference>
<dbReference type="InterPro" id="IPR001264">
    <property type="entry name" value="Glyco_trans_51"/>
</dbReference>
<keyword evidence="13 21" id="KW-1133">Transmembrane helix</keyword>
<dbReference type="Pfam" id="PF00912">
    <property type="entry name" value="Transgly"/>
    <property type="match status" value="1"/>
</dbReference>
<dbReference type="InterPro" id="IPR012338">
    <property type="entry name" value="Beta-lactam/transpept-like"/>
</dbReference>
<dbReference type="HOGENOM" id="CLU_006354_2_4_7"/>
<dbReference type="GO" id="GO:0006508">
    <property type="term" value="P:proteolysis"/>
    <property type="evidence" value="ECO:0007669"/>
    <property type="project" value="UniProtKB-KW"/>
</dbReference>
<evidence type="ECO:0000256" key="11">
    <source>
        <dbReference type="ARBA" id="ARBA00022960"/>
    </source>
</evidence>
<evidence type="ECO:0000256" key="18">
    <source>
        <dbReference type="ARBA" id="ARBA00049902"/>
    </source>
</evidence>